<comment type="caution">
    <text evidence="1">The sequence shown here is derived from an EMBL/GenBank/DDBJ whole genome shotgun (WGS) entry which is preliminary data.</text>
</comment>
<dbReference type="OrthoDB" id="223969at2157"/>
<protein>
    <submittedName>
        <fullName evidence="1">Uncharacterized protein</fullName>
    </submittedName>
</protein>
<reference evidence="1 2" key="1">
    <citation type="submission" date="2018-06" db="EMBL/GenBank/DDBJ databases">
        <title>Natronomonas sp. F16-60 a new haloarchaeon isolated from a solar saltern of Isla Cristina, Huelva, Spain.</title>
        <authorList>
            <person name="Duran-Viseras A."/>
            <person name="Sanchez-Porro C."/>
            <person name="Ventosa A."/>
        </authorList>
    </citation>
    <scope>NUCLEOTIDE SEQUENCE [LARGE SCALE GENOMIC DNA]</scope>
    <source>
        <strain evidence="1 2">F16-60</strain>
    </source>
</reference>
<evidence type="ECO:0000313" key="2">
    <source>
        <dbReference type="Proteomes" id="UP000319894"/>
    </source>
</evidence>
<sequence>MSDRDDLRDVLLAHSDHQPVRNVFEAMTDGADASLTDYVETMRATDGDLALVARDGAADVYARWSGTRFELLTVWPPWTVTGYDTTDRSGLEAELDGADGLRPMAHDETPFDSPETLTSLRGLVWP</sequence>
<gene>
    <name evidence="1" type="ORF">DP107_02415</name>
</gene>
<accession>A0A554NF95</accession>
<dbReference type="InParanoid" id="A0A554NF95"/>
<evidence type="ECO:0000313" key="1">
    <source>
        <dbReference type="EMBL" id="TSD16054.1"/>
    </source>
</evidence>
<dbReference type="RefSeq" id="WP_144260534.1">
    <property type="nucleotide sequence ID" value="NZ_QMDX01000001.1"/>
</dbReference>
<dbReference type="AlphaFoldDB" id="A0A554NF95"/>
<organism evidence="1 2">
    <name type="scientific">Haloglomus irregulare</name>
    <dbReference type="NCBI Taxonomy" id="2234134"/>
    <lineage>
        <taxon>Archaea</taxon>
        <taxon>Methanobacteriati</taxon>
        <taxon>Methanobacteriota</taxon>
        <taxon>Stenosarchaea group</taxon>
        <taxon>Halobacteria</taxon>
        <taxon>Halobacteriales</taxon>
        <taxon>Natronomonadaceae</taxon>
        <taxon>Haloglomus</taxon>
    </lineage>
</organism>
<dbReference type="EMBL" id="QMDX01000001">
    <property type="protein sequence ID" value="TSD16054.1"/>
    <property type="molecule type" value="Genomic_DNA"/>
</dbReference>
<name>A0A554NF95_9EURY</name>
<dbReference type="Proteomes" id="UP000319894">
    <property type="component" value="Unassembled WGS sequence"/>
</dbReference>
<proteinExistence type="predicted"/>
<keyword evidence="2" id="KW-1185">Reference proteome</keyword>